<feature type="compositionally biased region" description="Basic and acidic residues" evidence="2">
    <location>
        <begin position="143"/>
        <end position="152"/>
    </location>
</feature>
<feature type="region of interest" description="Disordered" evidence="2">
    <location>
        <begin position="131"/>
        <end position="174"/>
    </location>
</feature>
<feature type="compositionally biased region" description="Polar residues" evidence="2">
    <location>
        <begin position="131"/>
        <end position="140"/>
    </location>
</feature>
<feature type="coiled-coil region" evidence="1">
    <location>
        <begin position="338"/>
        <end position="379"/>
    </location>
</feature>
<reference evidence="3" key="1">
    <citation type="submission" date="2021-02" db="EMBL/GenBank/DDBJ databases">
        <authorList>
            <person name="Nowell W R."/>
        </authorList>
    </citation>
    <scope>NUCLEOTIDE SEQUENCE</scope>
    <source>
        <strain evidence="3">Ploen Becks lab</strain>
    </source>
</reference>
<sequence>MFLFCKSTTSTIQLFDDSNNNLDTLDNKNKNSPECYSTSSSNNLVKKSDETDYNSSQRIIIIESASQLDLNNHLPIQSYSQIDHQTNLTKKTLINSGFPAHIVQNYSILTQEITAPLETPKVISSDYLPSQVTNSNASKWSRTKSESKKDLSNSENSRSPTSNNSNQSPSFRNQKDMATCQFCGRAMLKKNIPTHIRRAHTPKEELVCLNEEQNLFTFQHLKPGQRRKRSARAYDYSLMTATVSIDEDPCEGIENKFITEGEEILSTDLLQLADRIKYGITQIPTSTLTKLIDILAKIEYTTQDEISANAKSIRNMICFYLTSGEEFKYKVRQVGEDIIEKKKQVNNLRADLKEIMARKAQLERRIQPLICELQKLEDQHGGLVESIVKNSDELQFEILTNDTDGSVN</sequence>
<organism evidence="3 4">
    <name type="scientific">Brachionus calyciflorus</name>
    <dbReference type="NCBI Taxonomy" id="104777"/>
    <lineage>
        <taxon>Eukaryota</taxon>
        <taxon>Metazoa</taxon>
        <taxon>Spiralia</taxon>
        <taxon>Gnathifera</taxon>
        <taxon>Rotifera</taxon>
        <taxon>Eurotatoria</taxon>
        <taxon>Monogononta</taxon>
        <taxon>Pseudotrocha</taxon>
        <taxon>Ploima</taxon>
        <taxon>Brachionidae</taxon>
        <taxon>Brachionus</taxon>
    </lineage>
</organism>
<comment type="caution">
    <text evidence="3">The sequence shown here is derived from an EMBL/GenBank/DDBJ whole genome shotgun (WGS) entry which is preliminary data.</text>
</comment>
<accession>A0A813ZKD9</accession>
<evidence type="ECO:0000313" key="4">
    <source>
        <dbReference type="Proteomes" id="UP000663879"/>
    </source>
</evidence>
<dbReference type="EMBL" id="CAJNOC010001922">
    <property type="protein sequence ID" value="CAF0900683.1"/>
    <property type="molecule type" value="Genomic_DNA"/>
</dbReference>
<evidence type="ECO:0000256" key="2">
    <source>
        <dbReference type="SAM" id="MobiDB-lite"/>
    </source>
</evidence>
<name>A0A813ZKD9_9BILA</name>
<dbReference type="OrthoDB" id="10356443at2759"/>
<keyword evidence="4" id="KW-1185">Reference proteome</keyword>
<keyword evidence="1" id="KW-0175">Coiled coil</keyword>
<feature type="compositionally biased region" description="Low complexity" evidence="2">
    <location>
        <begin position="153"/>
        <end position="170"/>
    </location>
</feature>
<dbReference type="Proteomes" id="UP000663879">
    <property type="component" value="Unassembled WGS sequence"/>
</dbReference>
<protein>
    <submittedName>
        <fullName evidence="3">Uncharacterized protein</fullName>
    </submittedName>
</protein>
<evidence type="ECO:0000256" key="1">
    <source>
        <dbReference type="SAM" id="Coils"/>
    </source>
</evidence>
<proteinExistence type="predicted"/>
<gene>
    <name evidence="3" type="ORF">OXX778_LOCUS11385</name>
</gene>
<dbReference type="AlphaFoldDB" id="A0A813ZKD9"/>
<evidence type="ECO:0000313" key="3">
    <source>
        <dbReference type="EMBL" id="CAF0900683.1"/>
    </source>
</evidence>